<name>F9W559_TRYCI</name>
<protein>
    <submittedName>
        <fullName evidence="2">WGS project CAEQ00000000 data, annotated contig 1278</fullName>
    </submittedName>
</protein>
<organism evidence="2 3">
    <name type="scientific">Trypanosoma congolense (strain IL3000)</name>
    <dbReference type="NCBI Taxonomy" id="1068625"/>
    <lineage>
        <taxon>Eukaryota</taxon>
        <taxon>Discoba</taxon>
        <taxon>Euglenozoa</taxon>
        <taxon>Kinetoplastea</taxon>
        <taxon>Metakinetoplastina</taxon>
        <taxon>Trypanosomatida</taxon>
        <taxon>Trypanosomatidae</taxon>
        <taxon>Trypanosoma</taxon>
        <taxon>Nannomonas</taxon>
    </lineage>
</organism>
<evidence type="ECO:0000313" key="3">
    <source>
        <dbReference type="Proteomes" id="UP000000702"/>
    </source>
</evidence>
<dbReference type="Proteomes" id="UP000000702">
    <property type="component" value="Unassembled WGS sequence"/>
</dbReference>
<accession>F9W559</accession>
<sequence length="196" mass="21009">MLQCAPHLMERPVAPSGEKTRSTSLALSCVARSPGLNVTGTCMRRQAFPSHVFKNLGTKQGSVSATFGPTVSHELTDTYSASRKLSVVKVVILGYWHIETHASQEEVTLFQGIRDGASASTSSFADYSVLSSLGCATTSFSSRITVFFGISSIHGIAEWSCTHTNLAAVPHIPFANALVFCTHFSRIGNKRRVGAT</sequence>
<dbReference type="AlphaFoldDB" id="F9W559"/>
<reference evidence="2 3" key="2">
    <citation type="journal article" date="2012" name="Proc. Natl. Acad. Sci. U.S.A.">
        <title>Antigenic diversity is generated by distinct evolutionary mechanisms in African trypanosome species.</title>
        <authorList>
            <person name="Jackson A.P."/>
            <person name="Berry A."/>
            <person name="Aslett M."/>
            <person name="Allison H.C."/>
            <person name="Burton P."/>
            <person name="Vavrova-Anderson J."/>
            <person name="Brown R."/>
            <person name="Browne H."/>
            <person name="Corton N."/>
            <person name="Hauser H."/>
            <person name="Gamble J."/>
            <person name="Gilderthorp R."/>
            <person name="Marcello L."/>
            <person name="McQuillan J."/>
            <person name="Otto T.D."/>
            <person name="Quail M.A."/>
            <person name="Sanders M.J."/>
            <person name="van Tonder A."/>
            <person name="Ginger M.L."/>
            <person name="Field M.C."/>
            <person name="Barry J.D."/>
            <person name="Hertz-Fowler C."/>
            <person name="Berriman M."/>
        </authorList>
    </citation>
    <scope>NUCLEOTIDE SEQUENCE [LARGE SCALE GENOMIC DNA]</scope>
    <source>
        <strain evidence="2 3">IL3000</strain>
    </source>
</reference>
<keyword evidence="3" id="KW-1185">Reference proteome</keyword>
<feature type="region of interest" description="Disordered" evidence="1">
    <location>
        <begin position="1"/>
        <end position="20"/>
    </location>
</feature>
<dbReference type="EMBL" id="CAEQ01000662">
    <property type="protein sequence ID" value="CCD12306.1"/>
    <property type="molecule type" value="Genomic_DNA"/>
</dbReference>
<reference evidence="3" key="1">
    <citation type="submission" date="2011-07" db="EMBL/GenBank/DDBJ databases">
        <title>Divergent evolution of antigenic variation in African trypanosomes.</title>
        <authorList>
            <person name="Jackson A.P."/>
            <person name="Berry A."/>
            <person name="Allison H.C."/>
            <person name="Burton P."/>
            <person name="Anderson J."/>
            <person name="Aslett M."/>
            <person name="Brown R."/>
            <person name="Corton N."/>
            <person name="Harris D."/>
            <person name="Hauser H."/>
            <person name="Gamble J."/>
            <person name="Gilderthorp R."/>
            <person name="McQuillan J."/>
            <person name="Quail M.A."/>
            <person name="Sanders M."/>
            <person name="Van Tonder A."/>
            <person name="Ginger M.L."/>
            <person name="Donelson J.E."/>
            <person name="Field M.C."/>
            <person name="Barry J.D."/>
            <person name="Berriman M."/>
            <person name="Hertz-Fowler C."/>
        </authorList>
    </citation>
    <scope>NUCLEOTIDE SEQUENCE [LARGE SCALE GENOMIC DNA]</scope>
    <source>
        <strain evidence="3">IL3000</strain>
    </source>
</reference>
<evidence type="ECO:0000313" key="2">
    <source>
        <dbReference type="EMBL" id="CCD12306.1"/>
    </source>
</evidence>
<comment type="caution">
    <text evidence="2">The sequence shown here is derived from an EMBL/GenBank/DDBJ whole genome shotgun (WGS) entry which is preliminary data.</text>
</comment>
<evidence type="ECO:0000256" key="1">
    <source>
        <dbReference type="SAM" id="MobiDB-lite"/>
    </source>
</evidence>
<proteinExistence type="predicted"/>
<dbReference type="VEuPathDB" id="TriTrypDB:TcIL3000_0_32000"/>
<gene>
    <name evidence="2" type="ORF">TCIL3000_0_32000</name>
</gene>